<sequence length="231" mass="27190">MNNLSRLLQEIKDNPVVYIDKPSITCLHSFLNGYLDAPIYLGLDREISGFEGFKDWIQERAKTKVCQSWSEIIIFGCGSERSAFYRFFELFEEFKKLKDISKTQEGKEKYSATEKKSRFFDFDIYDEILKGIKKRPGMFLGTSSITKLDMLLRGYSLGRKEVGVPPTKPEREFSGFQSWVQEKYEIKSGQSWAKIILFFSIDDYEALQRFFELYEEYQNRNKSSKFDEKSV</sequence>
<name>A0ABT3ATB8_9CYAN</name>
<gene>
    <name evidence="1" type="ORF">OGM63_02290</name>
</gene>
<comment type="caution">
    <text evidence="1">The sequence shown here is derived from an EMBL/GenBank/DDBJ whole genome shotgun (WGS) entry which is preliminary data.</text>
</comment>
<proteinExistence type="predicted"/>
<organism evidence="1 2">
    <name type="scientific">Plectonema radiosum NIES-515</name>
    <dbReference type="NCBI Taxonomy" id="2986073"/>
    <lineage>
        <taxon>Bacteria</taxon>
        <taxon>Bacillati</taxon>
        <taxon>Cyanobacteriota</taxon>
        <taxon>Cyanophyceae</taxon>
        <taxon>Oscillatoriophycideae</taxon>
        <taxon>Oscillatoriales</taxon>
        <taxon>Microcoleaceae</taxon>
        <taxon>Plectonema</taxon>
    </lineage>
</organism>
<dbReference type="Proteomes" id="UP001526143">
    <property type="component" value="Unassembled WGS sequence"/>
</dbReference>
<dbReference type="RefSeq" id="WP_263743880.1">
    <property type="nucleotide sequence ID" value="NZ_JAOWRF010000035.1"/>
</dbReference>
<accession>A0ABT3ATB8</accession>
<keyword evidence="2" id="KW-1185">Reference proteome</keyword>
<protein>
    <submittedName>
        <fullName evidence="1">Uncharacterized protein</fullName>
    </submittedName>
</protein>
<reference evidence="1 2" key="1">
    <citation type="submission" date="2022-10" db="EMBL/GenBank/DDBJ databases">
        <title>Identification of biosynthetic pathway for the production of the potent trypsin inhibitor radiosumin.</title>
        <authorList>
            <person name="Fewer D.P."/>
            <person name="Delbaje E."/>
            <person name="Ouyang X."/>
            <person name="Agostino P.D."/>
            <person name="Wahlsten M."/>
            <person name="Jokela J."/>
            <person name="Permi P."/>
            <person name="Haapaniemi E."/>
            <person name="Koistinen H."/>
        </authorList>
    </citation>
    <scope>NUCLEOTIDE SEQUENCE [LARGE SCALE GENOMIC DNA]</scope>
    <source>
        <strain evidence="1 2">NIES-515</strain>
    </source>
</reference>
<evidence type="ECO:0000313" key="1">
    <source>
        <dbReference type="EMBL" id="MCV3212369.1"/>
    </source>
</evidence>
<dbReference type="EMBL" id="JAOWRF010000035">
    <property type="protein sequence ID" value="MCV3212369.1"/>
    <property type="molecule type" value="Genomic_DNA"/>
</dbReference>
<evidence type="ECO:0000313" key="2">
    <source>
        <dbReference type="Proteomes" id="UP001526143"/>
    </source>
</evidence>